<accession>A0ACC2NNI7</accession>
<evidence type="ECO:0000313" key="1">
    <source>
        <dbReference type="EMBL" id="KAJ8672677.1"/>
    </source>
</evidence>
<dbReference type="EMBL" id="CM056743">
    <property type="protein sequence ID" value="KAJ8672677.1"/>
    <property type="molecule type" value="Genomic_DNA"/>
</dbReference>
<gene>
    <name evidence="1" type="ORF">QAD02_003937</name>
</gene>
<keyword evidence="2" id="KW-1185">Reference proteome</keyword>
<evidence type="ECO:0000313" key="2">
    <source>
        <dbReference type="Proteomes" id="UP001239111"/>
    </source>
</evidence>
<organism evidence="1 2">
    <name type="scientific">Eretmocerus hayati</name>
    <dbReference type="NCBI Taxonomy" id="131215"/>
    <lineage>
        <taxon>Eukaryota</taxon>
        <taxon>Metazoa</taxon>
        <taxon>Ecdysozoa</taxon>
        <taxon>Arthropoda</taxon>
        <taxon>Hexapoda</taxon>
        <taxon>Insecta</taxon>
        <taxon>Pterygota</taxon>
        <taxon>Neoptera</taxon>
        <taxon>Endopterygota</taxon>
        <taxon>Hymenoptera</taxon>
        <taxon>Apocrita</taxon>
        <taxon>Proctotrupomorpha</taxon>
        <taxon>Chalcidoidea</taxon>
        <taxon>Aphelinidae</taxon>
        <taxon>Aphelininae</taxon>
        <taxon>Eretmocerus</taxon>
    </lineage>
</organism>
<dbReference type="Proteomes" id="UP001239111">
    <property type="component" value="Chromosome 3"/>
</dbReference>
<comment type="caution">
    <text evidence="1">The sequence shown here is derived from an EMBL/GenBank/DDBJ whole genome shotgun (WGS) entry which is preliminary data.</text>
</comment>
<name>A0ACC2NNI7_9HYME</name>
<sequence>MDKRLCGVLYCCLWYGSILSGFFFIACPMLPLLLISPPLYRKCAELLFCCWELYPTILMEVLGMKVVVSGDHIRPNDSAIMVMNHRTRVDWNFLWGAMYQACMPHILLHKLKFVLKDPIRHIPGPGWIMQMNGFLYITRRWEEDRGRLSRSLDYLVSLRANSQLLIFPEGTDLTPGSKSRSDRWAISHGKPTYTYTLHPKTTGFSYLVEHLQQADCLDAIYDLTIGYPDNVPQSEVDMLEGRLPDEVHFQIKRIPQNEIPKSEAGLRSWLEDSWRRKEKTLEQFYVDKKFPGKAWPTSKRTPLRIALVFWTLLQATMLAMLVMSPLFQLWTLSHALLFIGISIFSTGFNQLEISWYQRWRTFISKKKIA</sequence>
<reference evidence="1" key="1">
    <citation type="submission" date="2023-04" db="EMBL/GenBank/DDBJ databases">
        <title>A chromosome-level genome assembly of the parasitoid wasp Eretmocerus hayati.</title>
        <authorList>
            <person name="Zhong Y."/>
            <person name="Liu S."/>
            <person name="Liu Y."/>
        </authorList>
    </citation>
    <scope>NUCLEOTIDE SEQUENCE</scope>
    <source>
        <strain evidence="1">ZJU_SS_LIU_2023</strain>
    </source>
</reference>
<proteinExistence type="predicted"/>
<protein>
    <submittedName>
        <fullName evidence="1">Uncharacterized protein</fullName>
    </submittedName>
</protein>